<dbReference type="PROSITE" id="PS51186">
    <property type="entry name" value="GNAT"/>
    <property type="match status" value="1"/>
</dbReference>
<dbReference type="InterPro" id="IPR016181">
    <property type="entry name" value="Acyl_CoA_acyltransferase"/>
</dbReference>
<dbReference type="Gene3D" id="3.40.630.30">
    <property type="match status" value="1"/>
</dbReference>
<dbReference type="GO" id="GO:0016747">
    <property type="term" value="F:acyltransferase activity, transferring groups other than amino-acyl groups"/>
    <property type="evidence" value="ECO:0007669"/>
    <property type="project" value="InterPro"/>
</dbReference>
<dbReference type="SMART" id="SM00533">
    <property type="entry name" value="MUTSd"/>
    <property type="match status" value="1"/>
</dbReference>
<dbReference type="SUPFAM" id="SSF48334">
    <property type="entry name" value="DNA repair protein MutS, domain III"/>
    <property type="match status" value="1"/>
</dbReference>
<evidence type="ECO:0000256" key="3">
    <source>
        <dbReference type="ARBA" id="ARBA00022840"/>
    </source>
</evidence>
<sequence length="1129" mass="128540">MCRMMKSGEICVLSDQRLDEPDWVIFKEFMREMNPSEIIVSSLGEAIHFIQRFVESDALFSTNLHKISSSFFNLTECKSRINNLRFTFEELHPFIDDDHRQLYLASTLNNTLECTIRATGALLKFLESHFKHQSNATLEFTCIKSIESTEVLYMNKMTFEAFKIFEPTTRPSGSSAGKWNRSKEGLSIFGLLNRCKSSLGVKSLCNILRCPLRKYESIIKRQKLIAFFVLSEHYDLVQNLRQHLRSTKNLRGIVRRIANFTASVQDWKNLKKTIDNLLGMSRAIAEYTSECDIFESMSSLISDDIFSVSYFLEKMFDIHESERTYRFVVKSGIDDTLDDKRRKHNGLPDLLTSIAEMEIVDLGDVIEECSIIYLPRIGYMIAVKPVEEDISEEEISAQFSNFDFLFKTNEILHFKSDRCRELDQTFGDTDAEIKQIEFNIIHKLSTLVLSLDETLKSLTDLAGKLDSIISIAMVSKENGWVKPNMTDDNDHEFKIEEGRHPLQEMCVNVFVPNTTSYDSSRVCILTGPNGSAHIGSWIPAVKASVPILRRIDTRIKATESISLGLSAFAIDVHQMNSAISSSTKNSLVLIDEFGKGTNDREGESLLVSSLEFFSSLGDYCPFVLVTTHFNTAFDHLYFNPKFKFFTLEYRKEENLVTFFYKLVEGRLSGSSCACEIAASVDIPSDIAIMTTIRQFTADDLFRYNTINLDPLTETYGIEFYLQYLARWPDYFVVAESPSGDLMGYIMGKAEGTGENWHGHVTAVTCAFSYRRLGLARRLMNALETISEKRRCYFVDLFVRVSNIVAINVYLNLGYCVYRIVLQYYSSEHVDEDAYDMRKSLSRDKDKKAMMSFGNLSDLGRLSFSDRIPEALHRLEKKGGSKSCPSEDIVLDFVSSQIFIHENEIQKLELIRLLIEFFNGSNNCDEVFTLLFKDPSHDPLMHTLISASIGLKSSSLLGAAGNYFLSLPETPPRLLSLSKSILRDFLPNLLESLSSLPSLSNSLVYALLLVLPSQEPLPLLPIIHEWIKSTPMQAILPPPKVKITPRIRPPILGLPLWILFLQNSQEAEELHLTLLNFMVEIQQGLIKTSFTIDSKQLIYFISEIERAKQSPDNETMLDKTGQPQIILIET</sequence>
<dbReference type="SUPFAM" id="SSF55729">
    <property type="entry name" value="Acyl-CoA N-acyltransferases (Nat)"/>
    <property type="match status" value="1"/>
</dbReference>
<dbReference type="Proteomes" id="UP000675881">
    <property type="component" value="Chromosome 1"/>
</dbReference>
<dbReference type="GO" id="GO:0005524">
    <property type="term" value="F:ATP binding"/>
    <property type="evidence" value="ECO:0007669"/>
    <property type="project" value="UniProtKB-KW"/>
</dbReference>
<gene>
    <name evidence="5" type="ORF">LSAA_932</name>
</gene>
<dbReference type="OrthoDB" id="25586at2759"/>
<keyword evidence="6" id="KW-1185">Reference proteome</keyword>
<dbReference type="Gene3D" id="1.10.1420.10">
    <property type="match status" value="1"/>
</dbReference>
<dbReference type="Pfam" id="PF00583">
    <property type="entry name" value="Acetyltransf_1"/>
    <property type="match status" value="1"/>
</dbReference>
<proteinExistence type="inferred from homology"/>
<dbReference type="GO" id="GO:0030983">
    <property type="term" value="F:mismatched DNA binding"/>
    <property type="evidence" value="ECO:0007669"/>
    <property type="project" value="InterPro"/>
</dbReference>
<evidence type="ECO:0000256" key="4">
    <source>
        <dbReference type="ARBA" id="ARBA00023125"/>
    </source>
</evidence>
<dbReference type="PANTHER" id="PTHR11361:SF20">
    <property type="entry name" value="MUTS PROTEIN HOMOLOG 5"/>
    <property type="match status" value="1"/>
</dbReference>
<dbReference type="GO" id="GO:0051026">
    <property type="term" value="P:chiasma assembly"/>
    <property type="evidence" value="ECO:0007669"/>
    <property type="project" value="TreeGrafter"/>
</dbReference>
<evidence type="ECO:0000256" key="1">
    <source>
        <dbReference type="ARBA" id="ARBA00006271"/>
    </source>
</evidence>
<dbReference type="InterPro" id="IPR000182">
    <property type="entry name" value="GNAT_dom"/>
</dbReference>
<dbReference type="Pfam" id="PF14964">
    <property type="entry name" value="INTS15"/>
    <property type="match status" value="1"/>
</dbReference>
<dbReference type="SMART" id="SM00534">
    <property type="entry name" value="MUTSac"/>
    <property type="match status" value="1"/>
</dbReference>
<protein>
    <submittedName>
        <fullName evidence="5">MSH5</fullName>
    </submittedName>
</protein>
<dbReference type="InterPro" id="IPR000432">
    <property type="entry name" value="DNA_mismatch_repair_MutS_C"/>
</dbReference>
<dbReference type="GO" id="GO:0006298">
    <property type="term" value="P:mismatch repair"/>
    <property type="evidence" value="ECO:0007669"/>
    <property type="project" value="InterPro"/>
</dbReference>
<dbReference type="InterPro" id="IPR045076">
    <property type="entry name" value="MutS"/>
</dbReference>
<dbReference type="InterPro" id="IPR036187">
    <property type="entry name" value="DNA_mismatch_repair_MutS_sf"/>
</dbReference>
<evidence type="ECO:0000313" key="6">
    <source>
        <dbReference type="Proteomes" id="UP000675881"/>
    </source>
</evidence>
<dbReference type="GO" id="GO:0140664">
    <property type="term" value="F:ATP-dependent DNA damage sensor activity"/>
    <property type="evidence" value="ECO:0007669"/>
    <property type="project" value="InterPro"/>
</dbReference>
<keyword evidence="2" id="KW-0547">Nucleotide-binding</keyword>
<dbReference type="AlphaFoldDB" id="A0A7R8CCE3"/>
<dbReference type="GO" id="GO:0005634">
    <property type="term" value="C:nucleus"/>
    <property type="evidence" value="ECO:0007669"/>
    <property type="project" value="TreeGrafter"/>
</dbReference>
<reference evidence="5" key="1">
    <citation type="submission" date="2021-02" db="EMBL/GenBank/DDBJ databases">
        <authorList>
            <person name="Bekaert M."/>
        </authorList>
    </citation>
    <scope>NUCLEOTIDE SEQUENCE</scope>
    <source>
        <strain evidence="5">IoA-00</strain>
    </source>
</reference>
<dbReference type="SUPFAM" id="SSF52540">
    <property type="entry name" value="P-loop containing nucleoside triphosphate hydrolases"/>
    <property type="match status" value="1"/>
</dbReference>
<keyword evidence="3" id="KW-0067">ATP-binding</keyword>
<dbReference type="CDD" id="cd04301">
    <property type="entry name" value="NAT_SF"/>
    <property type="match status" value="1"/>
</dbReference>
<dbReference type="Pfam" id="PF05192">
    <property type="entry name" value="MutS_III"/>
    <property type="match status" value="1"/>
</dbReference>
<name>A0A7R8CCE3_LEPSM</name>
<dbReference type="PANTHER" id="PTHR11361">
    <property type="entry name" value="DNA MISMATCH REPAIR PROTEIN MUTS FAMILY MEMBER"/>
    <property type="match status" value="1"/>
</dbReference>
<dbReference type="InterPro" id="IPR027417">
    <property type="entry name" value="P-loop_NTPase"/>
</dbReference>
<dbReference type="InterPro" id="IPR027844">
    <property type="entry name" value="INTS15"/>
</dbReference>
<dbReference type="Gene3D" id="3.40.50.300">
    <property type="entry name" value="P-loop containing nucleotide triphosphate hydrolases"/>
    <property type="match status" value="1"/>
</dbReference>
<dbReference type="PROSITE" id="PS00486">
    <property type="entry name" value="DNA_MISMATCH_REPAIR_2"/>
    <property type="match status" value="1"/>
</dbReference>
<evidence type="ECO:0000313" key="5">
    <source>
        <dbReference type="EMBL" id="CAF2768209.1"/>
    </source>
</evidence>
<organism evidence="5 6">
    <name type="scientific">Lepeophtheirus salmonis</name>
    <name type="common">Salmon louse</name>
    <name type="synonym">Caligus salmonis</name>
    <dbReference type="NCBI Taxonomy" id="72036"/>
    <lineage>
        <taxon>Eukaryota</taxon>
        <taxon>Metazoa</taxon>
        <taxon>Ecdysozoa</taxon>
        <taxon>Arthropoda</taxon>
        <taxon>Crustacea</taxon>
        <taxon>Multicrustacea</taxon>
        <taxon>Hexanauplia</taxon>
        <taxon>Copepoda</taxon>
        <taxon>Siphonostomatoida</taxon>
        <taxon>Caligidae</taxon>
        <taxon>Lepeophtheirus</taxon>
    </lineage>
</organism>
<accession>A0A7R8CCE3</accession>
<keyword evidence="4" id="KW-0238">DNA-binding</keyword>
<dbReference type="Pfam" id="PF00488">
    <property type="entry name" value="MutS_V"/>
    <property type="match status" value="1"/>
</dbReference>
<dbReference type="EMBL" id="HG994580">
    <property type="protein sequence ID" value="CAF2768209.1"/>
    <property type="molecule type" value="Genomic_DNA"/>
</dbReference>
<comment type="similarity">
    <text evidence="1">Belongs to the DNA mismatch repair MutS family.</text>
</comment>
<dbReference type="InterPro" id="IPR007696">
    <property type="entry name" value="DNA_mismatch_repair_MutS_core"/>
</dbReference>
<evidence type="ECO:0000256" key="2">
    <source>
        <dbReference type="ARBA" id="ARBA00022741"/>
    </source>
</evidence>